<name>A0A7W5H1C0_9PORP</name>
<dbReference type="EMBL" id="JACHYB010000001">
    <property type="protein sequence ID" value="MBB3186201.1"/>
    <property type="molecule type" value="Genomic_DNA"/>
</dbReference>
<organism evidence="2 3">
    <name type="scientific">Microbacter margulisiae</name>
    <dbReference type="NCBI Taxonomy" id="1350067"/>
    <lineage>
        <taxon>Bacteria</taxon>
        <taxon>Pseudomonadati</taxon>
        <taxon>Bacteroidota</taxon>
        <taxon>Bacteroidia</taxon>
        <taxon>Bacteroidales</taxon>
        <taxon>Porphyromonadaceae</taxon>
        <taxon>Microbacter</taxon>
    </lineage>
</organism>
<dbReference type="SUPFAM" id="SSF51126">
    <property type="entry name" value="Pectin lyase-like"/>
    <property type="match status" value="1"/>
</dbReference>
<keyword evidence="3" id="KW-1185">Reference proteome</keyword>
<evidence type="ECO:0000313" key="2">
    <source>
        <dbReference type="EMBL" id="MBB3186201.1"/>
    </source>
</evidence>
<dbReference type="Gene3D" id="2.160.20.10">
    <property type="entry name" value="Single-stranded right-handed beta-helix, Pectin lyase-like"/>
    <property type="match status" value="2"/>
</dbReference>
<accession>A0A7W5H1C0</accession>
<dbReference type="PANTHER" id="PTHR36453">
    <property type="entry name" value="SECRETED PROTEIN-RELATED"/>
    <property type="match status" value="1"/>
</dbReference>
<dbReference type="AlphaFoldDB" id="A0A7W5H1C0"/>
<dbReference type="InterPro" id="IPR006626">
    <property type="entry name" value="PbH1"/>
</dbReference>
<dbReference type="Pfam" id="PF13229">
    <property type="entry name" value="Beta_helix"/>
    <property type="match status" value="1"/>
</dbReference>
<dbReference type="RefSeq" id="WP_183412132.1">
    <property type="nucleotide sequence ID" value="NZ_JACHYB010000001.1"/>
</dbReference>
<evidence type="ECO:0000313" key="3">
    <source>
        <dbReference type="Proteomes" id="UP000544222"/>
    </source>
</evidence>
<dbReference type="InterPro" id="IPR012334">
    <property type="entry name" value="Pectin_lyas_fold"/>
</dbReference>
<comment type="caution">
    <text evidence="2">The sequence shown here is derived from an EMBL/GenBank/DDBJ whole genome shotgun (WGS) entry which is preliminary data.</text>
</comment>
<protein>
    <recommendedName>
        <fullName evidence="1">Right handed beta helix domain-containing protein</fullName>
    </recommendedName>
</protein>
<sequence>MAKLLINRKLIIVSIYLAIIGELGARNINSVNNSIKRHYNQTELVKKHSNEYVIYVSTNGNDSNVGTEKNPLASLEGAKIKVRHIKTNHPSANIIVYLHKGYYQLDKTFTLGLKDGTNGNSTITYASYPGEEAIIGSGIKLSHWKLVKNLPYLPVIARGHVYETDIPDDIQNIFTMYDNGIMVPRARSKGFEIPLPHLESYEPSDKALFNKLVCPPGLLRNWDNPSDIEAIVVPNFPWTLNILQLASVDMNTHTATTILPSTYPLRSVVDYRRINPNAWLENAIDFLGKPGEWVVNTKLKKIWYWPKSGIPDNDIRIPKLSTLIKVAGITNKLKKTDIPVKGIVFKNLCFMNADRVLWNINDKGIQHDWAMEDKGDALIRFRGAEKCKVLNCEFINSGGDGIRLDYYCEHIKIENNEFNNLGQSAIVCIGYGPGKKDVNKYNFIFNNDIHDCGQIYWDSPMIILWQSGNNIVSNNFIHDAPRQAILISGVRYSYFFAKTGLDPRQYWKTIRWNEVKYTGRKYEYYIPFLHAKNNVIENNEIRNVLTMMGDGAAINISGAGLRNIVRHNLIYDIKNTFADAALRTDDYQKGSVFEDNIVFRSKIPGAVVKGENIFKNNYFINLVTAYTVPWGGVFGNVEAYAHQSFGYGKSNWSHNVFYSDIPTYDRKFYASKTVGDEYKYVFWDYNVYYMKGIDLKNQEYNKLLRAAGKDTHSIYENPGFKDPSNWNFSISDNSPIFKEGINPILLQGIGLTSSFPVRFHPDKGFRGEIK</sequence>
<dbReference type="SMART" id="SM00710">
    <property type="entry name" value="PbH1"/>
    <property type="match status" value="6"/>
</dbReference>
<dbReference type="InterPro" id="IPR011050">
    <property type="entry name" value="Pectin_lyase_fold/virulence"/>
</dbReference>
<feature type="domain" description="Right handed beta helix" evidence="1">
    <location>
        <begin position="379"/>
        <end position="488"/>
    </location>
</feature>
<proteinExistence type="predicted"/>
<dbReference type="PANTHER" id="PTHR36453:SF1">
    <property type="entry name" value="RIGHT HANDED BETA HELIX DOMAIN-CONTAINING PROTEIN"/>
    <property type="match status" value="1"/>
</dbReference>
<gene>
    <name evidence="2" type="ORF">FHX64_000364</name>
</gene>
<dbReference type="InterPro" id="IPR039448">
    <property type="entry name" value="Beta_helix"/>
</dbReference>
<evidence type="ECO:0000259" key="1">
    <source>
        <dbReference type="Pfam" id="PF13229"/>
    </source>
</evidence>
<reference evidence="2 3" key="1">
    <citation type="submission" date="2020-08" db="EMBL/GenBank/DDBJ databases">
        <title>Genomic Encyclopedia of Type Strains, Phase IV (KMG-IV): sequencing the most valuable type-strain genomes for metagenomic binning, comparative biology and taxonomic classification.</title>
        <authorList>
            <person name="Goeker M."/>
        </authorList>
    </citation>
    <scope>NUCLEOTIDE SEQUENCE [LARGE SCALE GENOMIC DNA]</scope>
    <source>
        <strain evidence="2 3">DSM 27471</strain>
    </source>
</reference>
<dbReference type="Proteomes" id="UP000544222">
    <property type="component" value="Unassembled WGS sequence"/>
</dbReference>